<reference evidence="19" key="1">
    <citation type="submission" date="2014-08" db="EMBL/GenBank/DDBJ databases">
        <authorList>
            <person name="Sharma Rahul"/>
            <person name="Thines Marco"/>
        </authorList>
    </citation>
    <scope>NUCLEOTIDE SEQUENCE</scope>
</reference>
<keyword evidence="6 16" id="KW-0812">Transmembrane</keyword>
<feature type="transmembrane region" description="Helical" evidence="16">
    <location>
        <begin position="1200"/>
        <end position="1218"/>
    </location>
</feature>
<dbReference type="SMART" id="SM00320">
    <property type="entry name" value="WD40"/>
    <property type="match status" value="6"/>
</dbReference>
<dbReference type="PROSITE" id="PS50082">
    <property type="entry name" value="WD_REPEATS_2"/>
    <property type="match status" value="6"/>
</dbReference>
<keyword evidence="7" id="KW-0677">Repeat</keyword>
<feature type="domain" description="TFIID subunit TAF5 NTD2" evidence="18">
    <location>
        <begin position="267"/>
        <end position="377"/>
    </location>
</feature>
<dbReference type="GO" id="GO:0005669">
    <property type="term" value="C:transcription factor TFIID complex"/>
    <property type="evidence" value="ECO:0007669"/>
    <property type="project" value="TreeGrafter"/>
</dbReference>
<feature type="transmembrane region" description="Helical" evidence="16">
    <location>
        <begin position="1010"/>
        <end position="1031"/>
    </location>
</feature>
<feature type="compositionally biased region" description="Pro residues" evidence="15">
    <location>
        <begin position="1"/>
        <end position="16"/>
    </location>
</feature>
<accession>A0A0F7SI55</accession>
<feature type="transmembrane region" description="Helical" evidence="16">
    <location>
        <begin position="1364"/>
        <end position="1388"/>
    </location>
</feature>
<feature type="region of interest" description="Disordered" evidence="15">
    <location>
        <begin position="432"/>
        <end position="457"/>
    </location>
</feature>
<dbReference type="PROSITE" id="PS50294">
    <property type="entry name" value="WD_REPEATS_REGION"/>
    <property type="match status" value="6"/>
</dbReference>
<dbReference type="InterPro" id="IPR018047">
    <property type="entry name" value="Ammonium_transpt_CS"/>
</dbReference>
<evidence type="ECO:0000256" key="8">
    <source>
        <dbReference type="ARBA" id="ARBA00022989"/>
    </source>
</evidence>
<keyword evidence="4" id="KW-0813">Transport</keyword>
<proteinExistence type="inferred from homology"/>
<dbReference type="InterPro" id="IPR036322">
    <property type="entry name" value="WD40_repeat_dom_sf"/>
</dbReference>
<dbReference type="PANTHER" id="PTHR19879">
    <property type="entry name" value="TRANSCRIPTION INITIATION FACTOR TFIID"/>
    <property type="match status" value="1"/>
</dbReference>
<dbReference type="GO" id="GO:0016020">
    <property type="term" value="C:membrane"/>
    <property type="evidence" value="ECO:0007669"/>
    <property type="project" value="UniProtKB-SubCell"/>
</dbReference>
<dbReference type="PROSITE" id="PS00678">
    <property type="entry name" value="WD_REPEATS_1"/>
    <property type="match status" value="3"/>
</dbReference>
<dbReference type="Pfam" id="PF00400">
    <property type="entry name" value="WD40"/>
    <property type="match status" value="6"/>
</dbReference>
<dbReference type="PANTHER" id="PTHR19879:SF1">
    <property type="entry name" value="CANNONBALL-RELATED"/>
    <property type="match status" value="1"/>
</dbReference>
<keyword evidence="10 16" id="KW-0472">Membrane</keyword>
<evidence type="ECO:0000259" key="18">
    <source>
        <dbReference type="Pfam" id="PF04494"/>
    </source>
</evidence>
<evidence type="ECO:0000256" key="5">
    <source>
        <dbReference type="ARBA" id="ARBA00022574"/>
    </source>
</evidence>
<feature type="region of interest" description="Disordered" evidence="15">
    <location>
        <begin position="77"/>
        <end position="203"/>
    </location>
</feature>
<dbReference type="InterPro" id="IPR020472">
    <property type="entry name" value="WD40_PAC1"/>
</dbReference>
<dbReference type="InterPro" id="IPR007582">
    <property type="entry name" value="TFIID_NTD2"/>
</dbReference>
<evidence type="ECO:0000259" key="17">
    <source>
        <dbReference type="Pfam" id="PF00909"/>
    </source>
</evidence>
<dbReference type="Gene3D" id="1.25.40.500">
    <property type="entry name" value="TFIID subunit TAF5, NTD2 domain"/>
    <property type="match status" value="1"/>
</dbReference>
<feature type="repeat" description="WD" evidence="14">
    <location>
        <begin position="649"/>
        <end position="683"/>
    </location>
</feature>
<evidence type="ECO:0000256" key="9">
    <source>
        <dbReference type="ARBA" id="ARBA00023015"/>
    </source>
</evidence>
<evidence type="ECO:0000256" key="14">
    <source>
        <dbReference type="PROSITE-ProRule" id="PRU00221"/>
    </source>
</evidence>
<feature type="compositionally biased region" description="Low complexity" evidence="15">
    <location>
        <begin position="17"/>
        <end position="33"/>
    </location>
</feature>
<dbReference type="InterPro" id="IPR019775">
    <property type="entry name" value="WD40_repeat_CS"/>
</dbReference>
<feature type="region of interest" description="Disordered" evidence="15">
    <location>
        <begin position="1438"/>
        <end position="1539"/>
    </location>
</feature>
<dbReference type="SUPFAM" id="SSF111352">
    <property type="entry name" value="Ammonium transporter"/>
    <property type="match status" value="1"/>
</dbReference>
<evidence type="ECO:0000256" key="1">
    <source>
        <dbReference type="ARBA" id="ARBA00004123"/>
    </source>
</evidence>
<dbReference type="InterPro" id="IPR001680">
    <property type="entry name" value="WD40_rpt"/>
</dbReference>
<feature type="repeat" description="WD" evidence="14">
    <location>
        <begin position="767"/>
        <end position="808"/>
    </location>
</feature>
<evidence type="ECO:0000256" key="4">
    <source>
        <dbReference type="ARBA" id="ARBA00022448"/>
    </source>
</evidence>
<keyword evidence="8 16" id="KW-1133">Transmembrane helix</keyword>
<dbReference type="GO" id="GO:0016251">
    <property type="term" value="F:RNA polymerase II general transcription initiation factor activity"/>
    <property type="evidence" value="ECO:0007669"/>
    <property type="project" value="TreeGrafter"/>
</dbReference>
<keyword evidence="12" id="KW-0924">Ammonia transport</keyword>
<evidence type="ECO:0000256" key="12">
    <source>
        <dbReference type="ARBA" id="ARBA00023177"/>
    </source>
</evidence>
<dbReference type="CDD" id="cd08044">
    <property type="entry name" value="TAF5_NTD2"/>
    <property type="match status" value="1"/>
</dbReference>
<evidence type="ECO:0000256" key="10">
    <source>
        <dbReference type="ARBA" id="ARBA00023136"/>
    </source>
</evidence>
<feature type="compositionally biased region" description="Polar residues" evidence="15">
    <location>
        <begin position="152"/>
        <end position="175"/>
    </location>
</feature>
<dbReference type="InterPro" id="IPR037264">
    <property type="entry name" value="TFIID_NTD2_sf"/>
</dbReference>
<comment type="similarity">
    <text evidence="3">Belongs to the ammonia transporter channel (TC 1.A.11.2) family.</text>
</comment>
<evidence type="ECO:0000256" key="6">
    <source>
        <dbReference type="ARBA" id="ARBA00022692"/>
    </source>
</evidence>
<feature type="transmembrane region" description="Helical" evidence="16">
    <location>
        <begin position="1230"/>
        <end position="1249"/>
    </location>
</feature>
<keyword evidence="9" id="KW-0805">Transcription regulation</keyword>
<feature type="repeat" description="WD" evidence="14">
    <location>
        <begin position="894"/>
        <end position="935"/>
    </location>
</feature>
<feature type="compositionally biased region" description="Polar residues" evidence="15">
    <location>
        <begin position="435"/>
        <end position="457"/>
    </location>
</feature>
<name>A0A0F7SI55_PHARH</name>
<feature type="transmembrane region" description="Helical" evidence="16">
    <location>
        <begin position="1043"/>
        <end position="1061"/>
    </location>
</feature>
<evidence type="ECO:0000256" key="3">
    <source>
        <dbReference type="ARBA" id="ARBA00005887"/>
    </source>
</evidence>
<keyword evidence="5 14" id="KW-0853">WD repeat</keyword>
<feature type="repeat" description="WD" evidence="14">
    <location>
        <begin position="809"/>
        <end position="850"/>
    </location>
</feature>
<feature type="compositionally biased region" description="Pro residues" evidence="15">
    <location>
        <begin position="34"/>
        <end position="44"/>
    </location>
</feature>
<dbReference type="CDD" id="cd00200">
    <property type="entry name" value="WD40"/>
    <property type="match status" value="1"/>
</dbReference>
<dbReference type="InterPro" id="IPR001905">
    <property type="entry name" value="Ammonium_transpt"/>
</dbReference>
<evidence type="ECO:0000256" key="11">
    <source>
        <dbReference type="ARBA" id="ARBA00023163"/>
    </source>
</evidence>
<dbReference type="InterPro" id="IPR015943">
    <property type="entry name" value="WD40/YVTN_repeat-like_dom_sf"/>
</dbReference>
<dbReference type="FunFam" id="1.10.3430.10:FF:000003">
    <property type="entry name" value="Ammonium transporter"/>
    <property type="match status" value="1"/>
</dbReference>
<keyword evidence="11" id="KW-0804">Transcription</keyword>
<keyword evidence="13" id="KW-0539">Nucleus</keyword>
<evidence type="ECO:0000256" key="13">
    <source>
        <dbReference type="ARBA" id="ARBA00023242"/>
    </source>
</evidence>
<dbReference type="InterPro" id="IPR024041">
    <property type="entry name" value="NH4_transpt_AmtB-like_dom"/>
</dbReference>
<protein>
    <submittedName>
        <fullName evidence="19">Tfiid and saga subunit</fullName>
    </submittedName>
</protein>
<feature type="compositionally biased region" description="Low complexity" evidence="15">
    <location>
        <begin position="77"/>
        <end position="115"/>
    </location>
</feature>
<evidence type="ECO:0000256" key="15">
    <source>
        <dbReference type="SAM" id="MobiDB-lite"/>
    </source>
</evidence>
<evidence type="ECO:0000256" key="16">
    <source>
        <dbReference type="SAM" id="Phobius"/>
    </source>
</evidence>
<comment type="subcellular location">
    <subcellularLocation>
        <location evidence="2">Membrane</location>
        <topology evidence="2">Multi-pass membrane protein</topology>
    </subcellularLocation>
    <subcellularLocation>
        <location evidence="1">Nucleus</location>
    </subcellularLocation>
</comment>
<evidence type="ECO:0000256" key="2">
    <source>
        <dbReference type="ARBA" id="ARBA00004141"/>
    </source>
</evidence>
<sequence>MAPPLAPAPTPLPAPTARPATAINPSAPTNATAPQPPPSAPSPRLPETDPAYNEVVLSFLRKRGYHLAEEMLRKEIAGTTSSASGSTAASAVASSSTSNPTNNSSINAATSVTSSTGGGSFGTGSAPPPPGGIAGAPGSRPINHSGPMGTPTAGSTPLNKSNTTNLPNLIQRNNLNGGPSGRPPTPGGGNGPQGRSGTPPPVISSQLFDVMLQHLPSSALTTLGLTPPAATLERERKEKEDKERAGRILNGPIAANAIRVLEPGERIAGYDGLRAWVESGLEGWKAELRPLLFPVFVHTFFDLLITGFSQAAREFFAKHAPSHKPLHASTISTLSAISSSAHISASPLARRFRSEKYVLRMSKGGFGLLVGWLSSGGVEGEWDTGGRKERGKESVRGVINERVQVDVSPSTQPISPMALLTETGLLSAHIPAHQSPKSTSANGTSQQPQQAVRPSPATFNASQAPLKLGFPALGEKLAEEVRKVIKIEEAEEESRLKEAKKESNGMDVDLPAAENATSGAATTSGNASNPAVPVVTTAPGAGTSGGNASTSVGLGAKDKEPDTEGLLIPKDDDLLPLPVNFRTFDVKREVEKVLDSRKRIRLGPLNSSTTGSASAGPTLATAVGTADAKWEGPEVEGRVVLPSICAYTFHDSGEGITSTAFSADSSLLAAGSEESCVRLWSLKGEKLRGLRNDLDVGTSTDASFLRKNREKGGLAMRKLIGHSGPVYSLSFSPINGSAAPPRHLLSSSKDGTVRLWSLDTYSSLVAYKGHNEPVWDVEWGPMGAYFATGSRDRTARLWSTDRISALRMYVGHLGDVDCIKFHPNSLYLATGSSDRTCRLWDVQRGACVRLFVGHHDNGISSLAISPDGRYLASAAEDYAINIWDLGSSRLIKKMTGHSSSIHSLSFSAESSLLVSGSADCSVRVWDVKSSAVEAEQIVHQPALVPAATVTSNGAGELPMGGLKVPAKAAPVGIPDISGIISGADGSIDAGGTDLIATTDGVASSYDPGDIAWVMTCSALVWMMIPGLGYLYSGLVRRKNALSLLFITISSLAVTSFQWFFWGYSLTFSKTGGLFWGNLRNFAFMKVLELPVPEANNKIPEIVFAFYQSLFAAIVPALALGAAAERGRFLPAMVFTFVWTTLVYDPLAHWVWSSHGWAFKWGVLDYAGGIPIEVASGTTGLAYSLFIGPRRGGETLFKPQNISHVVLGTVLLWVGWLGFNGGSTFAANLRAAMAIYTTNLAGSIGGITWVAMDYRLERKWSCIGFCTGAICGLVAITPAAGFVGPPAALLIGFVASALSNLSTRLKTVMKVDDALDIFACHALSGAIGTLMTGIFAEAKFAALDGYSSIAGGWLDGNFRQLGLQVAWVLVGFGWSFVVTLAIMFVINLIPGLHFRSSEQAEILGMDETEHDEFVQDYVSFRRDADLTVAAHKALSRVASSIHRGPSGSIHRSPSNDPRFDTRHENGLANGDEEKVGRGRDFRKHGTVIEATSSDEGKDLEPRPAGLQSRGSELRLRSQSRARSTKSNGPVENVEMNRLGP</sequence>
<feature type="repeat" description="WD" evidence="14">
    <location>
        <begin position="719"/>
        <end position="766"/>
    </location>
</feature>
<feature type="transmembrane region" description="Helical" evidence="16">
    <location>
        <begin position="1101"/>
        <end position="1121"/>
    </location>
</feature>
<dbReference type="Gene3D" id="1.10.3430.10">
    <property type="entry name" value="Ammonium transporter AmtB like domains"/>
    <property type="match status" value="1"/>
</dbReference>
<dbReference type="Gene3D" id="2.130.10.10">
    <property type="entry name" value="YVTN repeat-like/Quinoprotein amine dehydrogenase"/>
    <property type="match status" value="2"/>
</dbReference>
<dbReference type="SUPFAM" id="SSF50978">
    <property type="entry name" value="WD40 repeat-like"/>
    <property type="match status" value="1"/>
</dbReference>
<feature type="transmembrane region" description="Helical" evidence="16">
    <location>
        <begin position="1166"/>
        <end position="1188"/>
    </location>
</feature>
<dbReference type="EMBL" id="LN483167">
    <property type="protein sequence ID" value="CDZ96954.1"/>
    <property type="molecule type" value="Genomic_DNA"/>
</dbReference>
<dbReference type="InterPro" id="IPR029020">
    <property type="entry name" value="Ammonium/urea_transptr"/>
</dbReference>
<dbReference type="SUPFAM" id="SSF160897">
    <property type="entry name" value="Taf5 N-terminal domain-like"/>
    <property type="match status" value="1"/>
</dbReference>
<feature type="transmembrane region" description="Helical" evidence="16">
    <location>
        <begin position="1128"/>
        <end position="1146"/>
    </location>
</feature>
<dbReference type="PRINTS" id="PR00320">
    <property type="entry name" value="GPROTEINBRPT"/>
</dbReference>
<organism evidence="19">
    <name type="scientific">Phaffia rhodozyma</name>
    <name type="common">Yeast</name>
    <name type="synonym">Xanthophyllomyces dendrorhous</name>
    <dbReference type="NCBI Taxonomy" id="264483"/>
    <lineage>
        <taxon>Eukaryota</taxon>
        <taxon>Fungi</taxon>
        <taxon>Dikarya</taxon>
        <taxon>Basidiomycota</taxon>
        <taxon>Agaricomycotina</taxon>
        <taxon>Tremellomycetes</taxon>
        <taxon>Cystofilobasidiales</taxon>
        <taxon>Mrakiaceae</taxon>
        <taxon>Phaffia</taxon>
    </lineage>
</organism>
<dbReference type="PROSITE" id="PS01219">
    <property type="entry name" value="AMMONIUM_TRANSP"/>
    <property type="match status" value="1"/>
</dbReference>
<dbReference type="GO" id="GO:0008519">
    <property type="term" value="F:ammonium channel activity"/>
    <property type="evidence" value="ECO:0007669"/>
    <property type="project" value="InterPro"/>
</dbReference>
<feature type="transmembrane region" description="Helical" evidence="16">
    <location>
        <begin position="1314"/>
        <end position="1335"/>
    </location>
</feature>
<feature type="repeat" description="WD" evidence="14">
    <location>
        <begin position="852"/>
        <end position="893"/>
    </location>
</feature>
<evidence type="ECO:0000313" key="19">
    <source>
        <dbReference type="EMBL" id="CDZ96954.1"/>
    </source>
</evidence>
<dbReference type="GO" id="GO:0006367">
    <property type="term" value="P:transcription initiation at RNA polymerase II promoter"/>
    <property type="evidence" value="ECO:0007669"/>
    <property type="project" value="TreeGrafter"/>
</dbReference>
<feature type="domain" description="Ammonium transporter AmtB-like" evidence="17">
    <location>
        <begin position="1011"/>
        <end position="1412"/>
    </location>
</feature>
<dbReference type="Pfam" id="PF00909">
    <property type="entry name" value="Ammonium_transp"/>
    <property type="match status" value="1"/>
</dbReference>
<evidence type="ECO:0000256" key="7">
    <source>
        <dbReference type="ARBA" id="ARBA00022737"/>
    </source>
</evidence>
<feature type="compositionally biased region" description="Basic and acidic residues" evidence="15">
    <location>
        <begin position="1456"/>
        <end position="1478"/>
    </location>
</feature>
<dbReference type="Pfam" id="PF04494">
    <property type="entry name" value="TFIID_NTD2"/>
    <property type="match status" value="1"/>
</dbReference>
<feature type="region of interest" description="Disordered" evidence="15">
    <location>
        <begin position="1"/>
        <end position="49"/>
    </location>
</feature>
<dbReference type="NCBIfam" id="TIGR00836">
    <property type="entry name" value="amt"/>
    <property type="match status" value="1"/>
</dbReference>